<evidence type="ECO:0000313" key="6">
    <source>
        <dbReference type="RefSeq" id="XP_026685759.1"/>
    </source>
</evidence>
<dbReference type="PRINTS" id="PR00947">
    <property type="entry name" value="CUTICLE"/>
</dbReference>
<dbReference type="AlphaFoldDB" id="A0A1S3DGK5"/>
<dbReference type="PROSITE" id="PS51155">
    <property type="entry name" value="CHIT_BIND_RR_2"/>
    <property type="match status" value="1"/>
</dbReference>
<name>A0A1S3DGK5_DIACI</name>
<dbReference type="GO" id="GO:0062129">
    <property type="term" value="C:chitin-based extracellular matrix"/>
    <property type="evidence" value="ECO:0007669"/>
    <property type="project" value="TreeGrafter"/>
</dbReference>
<keyword evidence="1 2" id="KW-0193">Cuticle</keyword>
<evidence type="ECO:0000256" key="2">
    <source>
        <dbReference type="PROSITE-ProRule" id="PRU00497"/>
    </source>
</evidence>
<evidence type="ECO:0000256" key="3">
    <source>
        <dbReference type="SAM" id="SignalP"/>
    </source>
</evidence>
<accession>A0A1S3DGK5</accession>
<feature type="signal peptide" evidence="3">
    <location>
        <begin position="1"/>
        <end position="17"/>
    </location>
</feature>
<evidence type="ECO:0000313" key="4">
    <source>
        <dbReference type="Proteomes" id="UP000079169"/>
    </source>
</evidence>
<proteinExistence type="predicted"/>
<dbReference type="RefSeq" id="XP_026685759.1">
    <property type="nucleotide sequence ID" value="XM_026829958.1"/>
</dbReference>
<keyword evidence="3" id="KW-0732">Signal</keyword>
<dbReference type="PROSITE" id="PS00233">
    <property type="entry name" value="CHIT_BIND_RR_1"/>
    <property type="match status" value="1"/>
</dbReference>
<reference evidence="5 6" key="1">
    <citation type="submission" date="2025-04" db="UniProtKB">
        <authorList>
            <consortium name="RefSeq"/>
        </authorList>
    </citation>
    <scope>IDENTIFICATION</scope>
</reference>
<dbReference type="GeneID" id="103518250"/>
<dbReference type="Pfam" id="PF00379">
    <property type="entry name" value="Chitin_bind_4"/>
    <property type="match status" value="1"/>
</dbReference>
<dbReference type="OrthoDB" id="6368834at2759"/>
<dbReference type="KEGG" id="dci:103518250"/>
<dbReference type="PaxDb" id="121845-A0A1S3DGK5"/>
<dbReference type="PANTHER" id="PTHR10380:SF173">
    <property type="entry name" value="CUTICULAR PROTEIN 47EF, ISOFORM C-RELATED"/>
    <property type="match status" value="1"/>
</dbReference>
<dbReference type="RefSeq" id="XP_008481534.1">
    <property type="nucleotide sequence ID" value="XM_008483312.2"/>
</dbReference>
<gene>
    <name evidence="5 6" type="primary">LOC103518250</name>
</gene>
<feature type="chain" id="PRO_5044565831" evidence="3">
    <location>
        <begin position="18"/>
        <end position="106"/>
    </location>
</feature>
<evidence type="ECO:0000256" key="1">
    <source>
        <dbReference type="ARBA" id="ARBA00022460"/>
    </source>
</evidence>
<dbReference type="STRING" id="121845.A0A1S3DGK5"/>
<evidence type="ECO:0000313" key="5">
    <source>
        <dbReference type="RefSeq" id="XP_008481534.1"/>
    </source>
</evidence>
<dbReference type="GO" id="GO:0008010">
    <property type="term" value="F:structural constituent of chitin-based larval cuticle"/>
    <property type="evidence" value="ECO:0007669"/>
    <property type="project" value="TreeGrafter"/>
</dbReference>
<dbReference type="OMA" id="EQGHVKN"/>
<sequence>MSTCFLLLSVILSVALAQTYNIIPIVSQSLVNHPSGAYQLQYQSGDGQAFSEKADMKRNFENTGDVLVKSGHYAYTAPDGTPVSVSYVADEYGFRASGSHIPQPVF</sequence>
<protein>
    <submittedName>
        <fullName evidence="5 6">Endocuticle structural glycoprotein SgAbd-2-like</fullName>
    </submittedName>
</protein>
<organism evidence="4 5">
    <name type="scientific">Diaphorina citri</name>
    <name type="common">Asian citrus psyllid</name>
    <dbReference type="NCBI Taxonomy" id="121845"/>
    <lineage>
        <taxon>Eukaryota</taxon>
        <taxon>Metazoa</taxon>
        <taxon>Ecdysozoa</taxon>
        <taxon>Arthropoda</taxon>
        <taxon>Hexapoda</taxon>
        <taxon>Insecta</taxon>
        <taxon>Pterygota</taxon>
        <taxon>Neoptera</taxon>
        <taxon>Paraneoptera</taxon>
        <taxon>Hemiptera</taxon>
        <taxon>Sternorrhyncha</taxon>
        <taxon>Psylloidea</taxon>
        <taxon>Psyllidae</taxon>
        <taxon>Diaphorininae</taxon>
        <taxon>Diaphorina</taxon>
    </lineage>
</organism>
<dbReference type="InterPro" id="IPR000618">
    <property type="entry name" value="Insect_cuticle"/>
</dbReference>
<dbReference type="InterPro" id="IPR031311">
    <property type="entry name" value="CHIT_BIND_RR_consensus"/>
</dbReference>
<dbReference type="PANTHER" id="PTHR10380">
    <property type="entry name" value="CUTICLE PROTEIN"/>
    <property type="match status" value="1"/>
</dbReference>
<dbReference type="InterPro" id="IPR050468">
    <property type="entry name" value="Cuticle_Struct_Prot"/>
</dbReference>
<dbReference type="Proteomes" id="UP000079169">
    <property type="component" value="Unplaced"/>
</dbReference>
<keyword evidence="4" id="KW-1185">Reference proteome</keyword>